<evidence type="ECO:0000256" key="4">
    <source>
        <dbReference type="ARBA" id="ARBA00023235"/>
    </source>
</evidence>
<dbReference type="Gene3D" id="2.40.37.10">
    <property type="entry name" value="Lyase, Ornithine Decarboxylase, Chain A, domain 1"/>
    <property type="match status" value="1"/>
</dbReference>
<dbReference type="Pfam" id="PF01168">
    <property type="entry name" value="Ala_racemase_N"/>
    <property type="match status" value="1"/>
</dbReference>
<dbReference type="PATRIC" id="fig|1698449.3.peg.1034"/>
<evidence type="ECO:0000259" key="8">
    <source>
        <dbReference type="SMART" id="SM01005"/>
    </source>
</evidence>
<dbReference type="InterPro" id="IPR000821">
    <property type="entry name" value="Ala_racemase"/>
</dbReference>
<dbReference type="HAMAP" id="MF_01201">
    <property type="entry name" value="Ala_racemase"/>
    <property type="match status" value="1"/>
</dbReference>
<dbReference type="Proteomes" id="UP000063953">
    <property type="component" value="Chromosome"/>
</dbReference>
<dbReference type="GO" id="GO:0008784">
    <property type="term" value="F:alanine racemase activity"/>
    <property type="evidence" value="ECO:0007669"/>
    <property type="project" value="UniProtKB-UniRule"/>
</dbReference>
<dbReference type="PRINTS" id="PR00992">
    <property type="entry name" value="ALARACEMASE"/>
</dbReference>
<evidence type="ECO:0000256" key="3">
    <source>
        <dbReference type="ARBA" id="ARBA00022898"/>
    </source>
</evidence>
<sequence length="356" mass="38155">MRPARAVIDLSALVHNAKLARQHSPEQMMAVVKADAYGHGLIPCATVLQDEVDAFAVAFTEEAARLIDAGLTRKPIVLLEGFLDAAELPFIAEQQLVCVVHSAWQIAALARLSSQQPVAVWLKVDTGMHRLGFQPEQVLAVWQQLATLPQVRLLGLSTHFARADEPECPVTLQQLQAILALQKQLNTSLSLANSAALLSTSAAAGNWTRPGIMLYGANPFPSANRLTESLEPVMTLESKIIGVQTLAAGQAVGYGGHYVTSAPTRLGIVAMGYADGYPRQAKNGTPVTVDGQPAQLVGRVAMDMLTVDITHLPEVGVGSRVELWGKQVSVDTVAQQADTIGYQLLCNLKRVPLSYC</sequence>
<keyword evidence="4 5" id="KW-0413">Isomerase</keyword>
<feature type="domain" description="Alanine racemase C-terminal" evidence="8">
    <location>
        <begin position="233"/>
        <end position="356"/>
    </location>
</feature>
<evidence type="ECO:0000256" key="6">
    <source>
        <dbReference type="PIRSR" id="PIRSR600821-50"/>
    </source>
</evidence>
<dbReference type="SUPFAM" id="SSF50621">
    <property type="entry name" value="Alanine racemase C-terminal domain-like"/>
    <property type="match status" value="1"/>
</dbReference>
<comment type="cofactor">
    <cofactor evidence="2 5 6">
        <name>pyridoxal 5'-phosphate</name>
        <dbReference type="ChEBI" id="CHEBI:597326"/>
    </cofactor>
</comment>
<dbReference type="SUPFAM" id="SSF51419">
    <property type="entry name" value="PLP-binding barrel"/>
    <property type="match status" value="1"/>
</dbReference>
<dbReference type="UniPathway" id="UPA00042">
    <property type="reaction ID" value="UER00497"/>
</dbReference>
<dbReference type="NCBIfam" id="TIGR00492">
    <property type="entry name" value="alr"/>
    <property type="match status" value="1"/>
</dbReference>
<feature type="binding site" evidence="5 7">
    <location>
        <position position="130"/>
    </location>
    <ligand>
        <name>substrate</name>
    </ligand>
</feature>
<dbReference type="FunFam" id="3.20.20.10:FF:000002">
    <property type="entry name" value="Alanine racemase"/>
    <property type="match status" value="1"/>
</dbReference>
<feature type="active site" description="Proton acceptor; specific for D-alanine" evidence="5">
    <location>
        <position position="33"/>
    </location>
</feature>
<evidence type="ECO:0000313" key="9">
    <source>
        <dbReference type="EMBL" id="AKX59391.1"/>
    </source>
</evidence>
<keyword evidence="10" id="KW-1185">Reference proteome</keyword>
<dbReference type="AlphaFoldDB" id="A0A0K1XDI7"/>
<proteinExistence type="inferred from homology"/>
<comment type="function">
    <text evidence="5">Catalyzes the interconversion of L-alanine and D-alanine. May also act on other amino acids.</text>
</comment>
<comment type="catalytic activity">
    <reaction evidence="1 5">
        <text>L-alanine = D-alanine</text>
        <dbReference type="Rhea" id="RHEA:20249"/>
        <dbReference type="ChEBI" id="CHEBI:57416"/>
        <dbReference type="ChEBI" id="CHEBI:57972"/>
        <dbReference type="EC" id="5.1.1.1"/>
    </reaction>
</comment>
<dbReference type="CDD" id="cd06827">
    <property type="entry name" value="PLPDE_III_AR_proteobact"/>
    <property type="match status" value="1"/>
</dbReference>
<protein>
    <recommendedName>
        <fullName evidence="5">Alanine racemase</fullName>
        <ecNumber evidence="5">5.1.1.1</ecNumber>
    </recommendedName>
</protein>
<feature type="binding site" evidence="5 7">
    <location>
        <position position="302"/>
    </location>
    <ligand>
        <name>substrate</name>
    </ligand>
</feature>
<evidence type="ECO:0000256" key="2">
    <source>
        <dbReference type="ARBA" id="ARBA00001933"/>
    </source>
</evidence>
<evidence type="ECO:0000256" key="7">
    <source>
        <dbReference type="PIRSR" id="PIRSR600821-52"/>
    </source>
</evidence>
<name>A0A0K1XDI7_9GAMM</name>
<comment type="similarity">
    <text evidence="5">Belongs to the alanine racemase family.</text>
</comment>
<dbReference type="EMBL" id="CP012365">
    <property type="protein sequence ID" value="AKX59391.1"/>
    <property type="molecule type" value="Genomic_DNA"/>
</dbReference>
<feature type="modified residue" description="N6-(pyridoxal phosphate)lysine" evidence="5 6">
    <location>
        <position position="33"/>
    </location>
</feature>
<dbReference type="InterPro" id="IPR001608">
    <property type="entry name" value="Ala_racemase_N"/>
</dbReference>
<dbReference type="Pfam" id="PF00842">
    <property type="entry name" value="Ala_racemase_C"/>
    <property type="match status" value="1"/>
</dbReference>
<dbReference type="PANTHER" id="PTHR30511">
    <property type="entry name" value="ALANINE RACEMASE"/>
    <property type="match status" value="1"/>
</dbReference>
<dbReference type="SMART" id="SM01005">
    <property type="entry name" value="Ala_racemase_C"/>
    <property type="match status" value="1"/>
</dbReference>
<dbReference type="InterPro" id="IPR011079">
    <property type="entry name" value="Ala_racemase_C"/>
</dbReference>
<dbReference type="InterPro" id="IPR020622">
    <property type="entry name" value="Ala_racemase_pyridoxalP-BS"/>
</dbReference>
<dbReference type="GO" id="GO:0030170">
    <property type="term" value="F:pyridoxal phosphate binding"/>
    <property type="evidence" value="ECO:0007669"/>
    <property type="project" value="UniProtKB-UniRule"/>
</dbReference>
<dbReference type="RefSeq" id="WP_053100569.1">
    <property type="nucleotide sequence ID" value="NZ_CP012365.1"/>
</dbReference>
<dbReference type="PANTHER" id="PTHR30511:SF0">
    <property type="entry name" value="ALANINE RACEMASE, CATABOLIC-RELATED"/>
    <property type="match status" value="1"/>
</dbReference>
<dbReference type="InterPro" id="IPR029066">
    <property type="entry name" value="PLP-binding_barrel"/>
</dbReference>
<keyword evidence="3 5" id="KW-0663">Pyridoxal phosphate</keyword>
<dbReference type="EC" id="5.1.1.1" evidence="5"/>
<feature type="active site" description="Proton acceptor; specific for L-alanine" evidence="5">
    <location>
        <position position="254"/>
    </location>
</feature>
<gene>
    <name evidence="9" type="primary">alr</name>
    <name evidence="9" type="ORF">AKN88_05170</name>
</gene>
<dbReference type="Gene3D" id="3.20.20.10">
    <property type="entry name" value="Alanine racemase"/>
    <property type="match status" value="1"/>
</dbReference>
<organism evidence="9 10">
    <name type="scientific">Thiopseudomonas alkaliphila</name>
    <dbReference type="NCBI Taxonomy" id="1697053"/>
    <lineage>
        <taxon>Bacteria</taxon>
        <taxon>Pseudomonadati</taxon>
        <taxon>Pseudomonadota</taxon>
        <taxon>Gammaproteobacteria</taxon>
        <taxon>Pseudomonadales</taxon>
        <taxon>Pseudomonadaceae</taxon>
        <taxon>Thiopseudomonas</taxon>
    </lineage>
</organism>
<dbReference type="PROSITE" id="PS00395">
    <property type="entry name" value="ALANINE_RACEMASE"/>
    <property type="match status" value="1"/>
</dbReference>
<dbReference type="GO" id="GO:0030632">
    <property type="term" value="P:D-alanine biosynthetic process"/>
    <property type="evidence" value="ECO:0007669"/>
    <property type="project" value="UniProtKB-UniRule"/>
</dbReference>
<evidence type="ECO:0000256" key="5">
    <source>
        <dbReference type="HAMAP-Rule" id="MF_01201"/>
    </source>
</evidence>
<evidence type="ECO:0000313" key="10">
    <source>
        <dbReference type="Proteomes" id="UP000063953"/>
    </source>
</evidence>
<dbReference type="GO" id="GO:0005829">
    <property type="term" value="C:cytosol"/>
    <property type="evidence" value="ECO:0007669"/>
    <property type="project" value="TreeGrafter"/>
</dbReference>
<reference evidence="9 10" key="1">
    <citation type="journal article" date="2015" name="Genome Announc.">
        <title>Genome Sequences of Oblitimonas alkaliphila gen. nov. sp. nov. (Proposed), a Novel Bacterium of the Pseudomonadaceae Family.</title>
        <authorList>
            <person name="Lauer A.C."/>
            <person name="Nicholson A.C."/>
            <person name="Humrighouse B.W."/>
            <person name="Emery B."/>
            <person name="Drobish A."/>
            <person name="Juieng P."/>
            <person name="Loparev V."/>
            <person name="McQuiston J.R."/>
        </authorList>
    </citation>
    <scope>NUCLEOTIDE SEQUENCE [LARGE SCALE GENOMIC DNA]</scope>
    <source>
        <strain evidence="9 10">E5571</strain>
    </source>
</reference>
<accession>A0A0K1XDI7</accession>
<dbReference type="STRING" id="1697053.AKN87_07590"/>
<evidence type="ECO:0000256" key="1">
    <source>
        <dbReference type="ARBA" id="ARBA00000316"/>
    </source>
</evidence>
<comment type="pathway">
    <text evidence="5">Amino-acid biosynthesis; D-alanine biosynthesis; D-alanine from L-alanine: step 1/1.</text>
</comment>
<dbReference type="InterPro" id="IPR009006">
    <property type="entry name" value="Ala_racemase/Decarboxylase_C"/>
</dbReference>